<dbReference type="PANTHER" id="PTHR36114:SF8">
    <property type="entry name" value="CUPIN TYPE-1 DOMAIN-CONTAINING PROTEIN"/>
    <property type="match status" value="1"/>
</dbReference>
<dbReference type="InterPro" id="IPR014710">
    <property type="entry name" value="RmlC-like_jellyroll"/>
</dbReference>
<protein>
    <submittedName>
        <fullName evidence="2">Quercetin dioxygenase-like cupin family protein</fullName>
    </submittedName>
</protein>
<dbReference type="InterPro" id="IPR013096">
    <property type="entry name" value="Cupin_2"/>
</dbReference>
<dbReference type="AlphaFoldDB" id="A0A840APG5"/>
<dbReference type="PANTHER" id="PTHR36114">
    <property type="entry name" value="16.7 KDA PROTEIN IN WHIE LOCUS"/>
    <property type="match status" value="1"/>
</dbReference>
<evidence type="ECO:0000313" key="3">
    <source>
        <dbReference type="Proteomes" id="UP000553963"/>
    </source>
</evidence>
<comment type="caution">
    <text evidence="2">The sequence shown here is derived from an EMBL/GenBank/DDBJ whole genome shotgun (WGS) entry which is preliminary data.</text>
</comment>
<evidence type="ECO:0000313" key="2">
    <source>
        <dbReference type="EMBL" id="MBB3931163.1"/>
    </source>
</evidence>
<name>A0A840APG5_9HYPH</name>
<keyword evidence="2" id="KW-0223">Dioxygenase</keyword>
<keyword evidence="2" id="KW-0560">Oxidoreductase</keyword>
<gene>
    <name evidence="2" type="ORF">GGR25_002213</name>
</gene>
<accession>A0A840APG5</accession>
<sequence length="131" mass="14344">MNIMNARVEPTIEHGGTCHTYFMVPKEAMRAETQGSYLEYVAEFEIAVGAHLEPHRHDTHEFYYVLRGRGLMQIGAEKREVAPGDLIHIPPNVVHSIRPIGEEPIRALAFAASFLPPGGAGSEAEAADLPA</sequence>
<evidence type="ECO:0000259" key="1">
    <source>
        <dbReference type="Pfam" id="PF07883"/>
    </source>
</evidence>
<dbReference type="RefSeq" id="WP_183398828.1">
    <property type="nucleotide sequence ID" value="NZ_JACIDS010000003.1"/>
</dbReference>
<dbReference type="Pfam" id="PF07883">
    <property type="entry name" value="Cupin_2"/>
    <property type="match status" value="1"/>
</dbReference>
<keyword evidence="3" id="KW-1185">Reference proteome</keyword>
<dbReference type="EMBL" id="JACIDS010000003">
    <property type="protein sequence ID" value="MBB3931163.1"/>
    <property type="molecule type" value="Genomic_DNA"/>
</dbReference>
<dbReference type="InterPro" id="IPR052044">
    <property type="entry name" value="PKS_Associated_Protein"/>
</dbReference>
<organism evidence="2 3">
    <name type="scientific">Kaistia hirudinis</name>
    <dbReference type="NCBI Taxonomy" id="1293440"/>
    <lineage>
        <taxon>Bacteria</taxon>
        <taxon>Pseudomonadati</taxon>
        <taxon>Pseudomonadota</taxon>
        <taxon>Alphaproteobacteria</taxon>
        <taxon>Hyphomicrobiales</taxon>
        <taxon>Kaistiaceae</taxon>
        <taxon>Kaistia</taxon>
    </lineage>
</organism>
<dbReference type="SUPFAM" id="SSF51182">
    <property type="entry name" value="RmlC-like cupins"/>
    <property type="match status" value="1"/>
</dbReference>
<dbReference type="GO" id="GO:0051213">
    <property type="term" value="F:dioxygenase activity"/>
    <property type="evidence" value="ECO:0007669"/>
    <property type="project" value="UniProtKB-KW"/>
</dbReference>
<proteinExistence type="predicted"/>
<dbReference type="InterPro" id="IPR011051">
    <property type="entry name" value="RmlC_Cupin_sf"/>
</dbReference>
<reference evidence="2 3" key="1">
    <citation type="submission" date="2020-08" db="EMBL/GenBank/DDBJ databases">
        <title>Genomic Encyclopedia of Type Strains, Phase IV (KMG-IV): sequencing the most valuable type-strain genomes for metagenomic binning, comparative biology and taxonomic classification.</title>
        <authorList>
            <person name="Goeker M."/>
        </authorList>
    </citation>
    <scope>NUCLEOTIDE SEQUENCE [LARGE SCALE GENOMIC DNA]</scope>
    <source>
        <strain evidence="2 3">DSM 25966</strain>
    </source>
</reference>
<feature type="domain" description="Cupin type-2" evidence="1">
    <location>
        <begin position="43"/>
        <end position="109"/>
    </location>
</feature>
<dbReference type="Proteomes" id="UP000553963">
    <property type="component" value="Unassembled WGS sequence"/>
</dbReference>
<dbReference type="Gene3D" id="2.60.120.10">
    <property type="entry name" value="Jelly Rolls"/>
    <property type="match status" value="1"/>
</dbReference>